<accession>A0A412TS45</accession>
<dbReference type="EC" id="2.7.13.3" evidence="4"/>
<evidence type="ECO:0000259" key="18">
    <source>
        <dbReference type="PROSITE" id="PS50885"/>
    </source>
</evidence>
<dbReference type="SMART" id="SM00387">
    <property type="entry name" value="HATPase_c"/>
    <property type="match status" value="1"/>
</dbReference>
<dbReference type="SUPFAM" id="SSF55874">
    <property type="entry name" value="ATPase domain of HSP90 chaperone/DNA topoisomerase II/histidine kinase"/>
    <property type="match status" value="1"/>
</dbReference>
<dbReference type="Gene3D" id="3.30.450.20">
    <property type="entry name" value="PAS domain"/>
    <property type="match status" value="1"/>
</dbReference>
<dbReference type="FunFam" id="3.30.565.10:FF:000023">
    <property type="entry name" value="PAS domain-containing sensor histidine kinase"/>
    <property type="match status" value="1"/>
</dbReference>
<reference evidence="20 21" key="1">
    <citation type="submission" date="2018-08" db="EMBL/GenBank/DDBJ databases">
        <title>A genome reference for cultivated species of the human gut microbiota.</title>
        <authorList>
            <person name="Zou Y."/>
            <person name="Xue W."/>
            <person name="Luo G."/>
        </authorList>
    </citation>
    <scope>NUCLEOTIDE SEQUENCE [LARGE SCALE GENOMIC DNA]</scope>
    <source>
        <strain evidence="20 21">AF16-14</strain>
    </source>
</reference>
<keyword evidence="5" id="KW-1003">Cell membrane</keyword>
<dbReference type="InterPro" id="IPR003661">
    <property type="entry name" value="HisK_dim/P_dom"/>
</dbReference>
<dbReference type="EMBL" id="QRYC01000010">
    <property type="protein sequence ID" value="RGU56391.1"/>
    <property type="molecule type" value="Genomic_DNA"/>
</dbReference>
<dbReference type="SMART" id="SM00388">
    <property type="entry name" value="HisKA"/>
    <property type="match status" value="1"/>
</dbReference>
<dbReference type="InterPro" id="IPR013767">
    <property type="entry name" value="PAS_fold"/>
</dbReference>
<dbReference type="Pfam" id="PF00672">
    <property type="entry name" value="HAMP"/>
    <property type="match status" value="1"/>
</dbReference>
<feature type="domain" description="PAS" evidence="17">
    <location>
        <begin position="226"/>
        <end position="295"/>
    </location>
</feature>
<dbReference type="Gene3D" id="6.10.340.10">
    <property type="match status" value="1"/>
</dbReference>
<dbReference type="AlphaFoldDB" id="A0A412TS45"/>
<dbReference type="GO" id="GO:0005524">
    <property type="term" value="F:ATP binding"/>
    <property type="evidence" value="ECO:0007669"/>
    <property type="project" value="UniProtKB-KW"/>
</dbReference>
<dbReference type="InterPro" id="IPR000014">
    <property type="entry name" value="PAS"/>
</dbReference>
<keyword evidence="9" id="KW-0547">Nucleotide-binding</keyword>
<organism evidence="20 21">
    <name type="scientific">Odoribacter splanchnicus</name>
    <dbReference type="NCBI Taxonomy" id="28118"/>
    <lineage>
        <taxon>Bacteria</taxon>
        <taxon>Pseudomonadati</taxon>
        <taxon>Bacteroidota</taxon>
        <taxon>Bacteroidia</taxon>
        <taxon>Bacteroidales</taxon>
        <taxon>Odoribacteraceae</taxon>
        <taxon>Odoribacter</taxon>
    </lineage>
</organism>
<keyword evidence="6" id="KW-0597">Phosphoprotein</keyword>
<keyword evidence="13" id="KW-0902">Two-component regulatory system</keyword>
<comment type="caution">
    <text evidence="20">The sequence shown here is derived from an EMBL/GenBank/DDBJ whole genome shotgun (WGS) entry which is preliminary data.</text>
</comment>
<evidence type="ECO:0000259" key="16">
    <source>
        <dbReference type="PROSITE" id="PS50109"/>
    </source>
</evidence>
<keyword evidence="10" id="KW-0418">Kinase</keyword>
<evidence type="ECO:0000313" key="21">
    <source>
        <dbReference type="Proteomes" id="UP000284243"/>
    </source>
</evidence>
<dbReference type="InterPro" id="IPR003594">
    <property type="entry name" value="HATPase_dom"/>
</dbReference>
<feature type="domain" description="HAMP" evidence="18">
    <location>
        <begin position="165"/>
        <end position="217"/>
    </location>
</feature>
<dbReference type="GO" id="GO:0007234">
    <property type="term" value="P:osmosensory signaling via phosphorelay pathway"/>
    <property type="evidence" value="ECO:0007669"/>
    <property type="project" value="TreeGrafter"/>
</dbReference>
<keyword evidence="12 15" id="KW-1133">Transmembrane helix</keyword>
<reference evidence="19" key="2">
    <citation type="submission" date="2023-01" db="EMBL/GenBank/DDBJ databases">
        <title>Human gut microbiome strain richness.</title>
        <authorList>
            <person name="Chen-Liaw A."/>
        </authorList>
    </citation>
    <scope>NUCLEOTIDE SEQUENCE</scope>
    <source>
        <strain evidence="19">RTP21484st1_B7_RTP21484_190118</strain>
    </source>
</reference>
<keyword evidence="7" id="KW-0808">Transferase</keyword>
<dbReference type="InterPro" id="IPR036890">
    <property type="entry name" value="HATPase_C_sf"/>
</dbReference>
<comment type="catalytic activity">
    <reaction evidence="1">
        <text>ATP + protein L-histidine = ADP + protein N-phospho-L-histidine.</text>
        <dbReference type="EC" id="2.7.13.3"/>
    </reaction>
</comment>
<dbReference type="InterPro" id="IPR003660">
    <property type="entry name" value="HAMP_dom"/>
</dbReference>
<evidence type="ECO:0000256" key="3">
    <source>
        <dbReference type="ARBA" id="ARBA00004236"/>
    </source>
</evidence>
<dbReference type="CDD" id="cd00082">
    <property type="entry name" value="HisKA"/>
    <property type="match status" value="1"/>
</dbReference>
<dbReference type="Pfam" id="PF02518">
    <property type="entry name" value="HATPase_c"/>
    <property type="match status" value="1"/>
</dbReference>
<gene>
    <name evidence="20" type="ORF">DWW57_09035</name>
    <name evidence="19" type="ORF">PN645_13895</name>
</gene>
<name>A0A412TS45_9BACT</name>
<dbReference type="PRINTS" id="PR00344">
    <property type="entry name" value="BCTRLSENSOR"/>
</dbReference>
<dbReference type="PANTHER" id="PTHR42878:SF7">
    <property type="entry name" value="SENSOR HISTIDINE KINASE GLRK"/>
    <property type="match status" value="1"/>
</dbReference>
<evidence type="ECO:0000256" key="7">
    <source>
        <dbReference type="ARBA" id="ARBA00022679"/>
    </source>
</evidence>
<dbReference type="GO" id="GO:0005886">
    <property type="term" value="C:plasma membrane"/>
    <property type="evidence" value="ECO:0007669"/>
    <property type="project" value="UniProtKB-SubCell"/>
</dbReference>
<dbReference type="InterPro" id="IPR035965">
    <property type="entry name" value="PAS-like_dom_sf"/>
</dbReference>
<comment type="subcellular location">
    <subcellularLocation>
        <location evidence="3">Cell membrane</location>
    </subcellularLocation>
    <subcellularLocation>
        <location evidence="2">Membrane</location>
        <topology evidence="2">Multi-pass membrane protein</topology>
    </subcellularLocation>
</comment>
<evidence type="ECO:0000256" key="14">
    <source>
        <dbReference type="ARBA" id="ARBA00023136"/>
    </source>
</evidence>
<evidence type="ECO:0000256" key="2">
    <source>
        <dbReference type="ARBA" id="ARBA00004141"/>
    </source>
</evidence>
<keyword evidence="14 15" id="KW-0472">Membrane</keyword>
<dbReference type="InterPro" id="IPR036097">
    <property type="entry name" value="HisK_dim/P_sf"/>
</dbReference>
<dbReference type="PROSITE" id="PS50109">
    <property type="entry name" value="HIS_KIN"/>
    <property type="match status" value="1"/>
</dbReference>
<proteinExistence type="predicted"/>
<dbReference type="GO" id="GO:0000156">
    <property type="term" value="F:phosphorelay response regulator activity"/>
    <property type="evidence" value="ECO:0007669"/>
    <property type="project" value="TreeGrafter"/>
</dbReference>
<dbReference type="SUPFAM" id="SSF158472">
    <property type="entry name" value="HAMP domain-like"/>
    <property type="match status" value="1"/>
</dbReference>
<dbReference type="SUPFAM" id="SSF55785">
    <property type="entry name" value="PYP-like sensor domain (PAS domain)"/>
    <property type="match status" value="1"/>
</dbReference>
<dbReference type="GO" id="GO:0030295">
    <property type="term" value="F:protein kinase activator activity"/>
    <property type="evidence" value="ECO:0007669"/>
    <property type="project" value="TreeGrafter"/>
</dbReference>
<dbReference type="SUPFAM" id="SSF47384">
    <property type="entry name" value="Homodimeric domain of signal transducing histidine kinase"/>
    <property type="match status" value="1"/>
</dbReference>
<dbReference type="Gene3D" id="3.30.565.10">
    <property type="entry name" value="Histidine kinase-like ATPase, C-terminal domain"/>
    <property type="match status" value="1"/>
</dbReference>
<evidence type="ECO:0000256" key="10">
    <source>
        <dbReference type="ARBA" id="ARBA00022777"/>
    </source>
</evidence>
<dbReference type="InterPro" id="IPR005467">
    <property type="entry name" value="His_kinase_dom"/>
</dbReference>
<feature type="domain" description="Histidine kinase" evidence="16">
    <location>
        <begin position="356"/>
        <end position="572"/>
    </location>
</feature>
<dbReference type="GO" id="GO:0006355">
    <property type="term" value="P:regulation of DNA-templated transcription"/>
    <property type="evidence" value="ECO:0007669"/>
    <property type="project" value="InterPro"/>
</dbReference>
<dbReference type="Proteomes" id="UP000284243">
    <property type="component" value="Unassembled WGS sequence"/>
</dbReference>
<keyword evidence="8 15" id="KW-0812">Transmembrane</keyword>
<sequence length="572" mass="64834">MKIKTKLTYGIGILFILILILGVVAGKYITDMSTDTRNILADNYQSLSYARQMLYSLENIGKDTAAVNVFIDNLRKQQNNITEKDEAEVTTRLMMHFEQFKKDTGQLVVRQLRQDLNDIIQVNMHSIYHKSEIAGRTATNALLWIYVVGIVCVVIALGILMVFPGSITRPIRELMDGIVEISNRNYDKRLHFKDTREFEEVATSFNNMAAKLSEYRQSILADILTAKKYVEGIVNSIHEPILGLDEQRKILFANDEALSVLNLKREDVIGKAAAELALKNDLLRRLVRELVTPADSREPLKIYADNKESYFQAQYIPIQTTDPGEQNVHFGGNVIWLKNITEFKELDTAKTTFISTISHELKTPISAILMSLKLLEDRRIGDLNEEQRALALSIQENSDRLLNITGELLKMTQVETGKLQLNPKVTKPIELITYAVNATRVLADRFKCNIEVDYPEEKVPKLFVDSEKIAWVVTNLLSNAIHYSPENSRVIIGVVRQAHQIEIYVQDFGKGIDPRYHQSIFDRYFRVPGTKVQGSGLGLAISKDFVEAHGGTIRVESEVGKGSRFTISFPIR</sequence>
<evidence type="ECO:0000313" key="20">
    <source>
        <dbReference type="EMBL" id="RGU56391.1"/>
    </source>
</evidence>
<dbReference type="Proteomes" id="UP001212263">
    <property type="component" value="Unassembled WGS sequence"/>
</dbReference>
<evidence type="ECO:0000256" key="11">
    <source>
        <dbReference type="ARBA" id="ARBA00022840"/>
    </source>
</evidence>
<dbReference type="Pfam" id="PF00989">
    <property type="entry name" value="PAS"/>
    <property type="match status" value="1"/>
</dbReference>
<evidence type="ECO:0000259" key="17">
    <source>
        <dbReference type="PROSITE" id="PS50112"/>
    </source>
</evidence>
<dbReference type="SMART" id="SM00304">
    <property type="entry name" value="HAMP"/>
    <property type="match status" value="1"/>
</dbReference>
<dbReference type="PROSITE" id="PS50885">
    <property type="entry name" value="HAMP"/>
    <property type="match status" value="1"/>
</dbReference>
<dbReference type="CDD" id="cd00130">
    <property type="entry name" value="PAS"/>
    <property type="match status" value="1"/>
</dbReference>
<evidence type="ECO:0000256" key="1">
    <source>
        <dbReference type="ARBA" id="ARBA00000085"/>
    </source>
</evidence>
<evidence type="ECO:0000256" key="4">
    <source>
        <dbReference type="ARBA" id="ARBA00012438"/>
    </source>
</evidence>
<dbReference type="Gene3D" id="1.10.287.130">
    <property type="match status" value="1"/>
</dbReference>
<evidence type="ECO:0000256" key="8">
    <source>
        <dbReference type="ARBA" id="ARBA00022692"/>
    </source>
</evidence>
<evidence type="ECO:0000313" key="19">
    <source>
        <dbReference type="EMBL" id="MDB9224094.1"/>
    </source>
</evidence>
<evidence type="ECO:0000256" key="9">
    <source>
        <dbReference type="ARBA" id="ARBA00022741"/>
    </source>
</evidence>
<evidence type="ECO:0000256" key="12">
    <source>
        <dbReference type="ARBA" id="ARBA00022989"/>
    </source>
</evidence>
<evidence type="ECO:0000256" key="15">
    <source>
        <dbReference type="SAM" id="Phobius"/>
    </source>
</evidence>
<dbReference type="InterPro" id="IPR004358">
    <property type="entry name" value="Sig_transdc_His_kin-like_C"/>
</dbReference>
<evidence type="ECO:0000256" key="5">
    <source>
        <dbReference type="ARBA" id="ARBA00022475"/>
    </source>
</evidence>
<dbReference type="GO" id="GO:0000155">
    <property type="term" value="F:phosphorelay sensor kinase activity"/>
    <property type="evidence" value="ECO:0007669"/>
    <property type="project" value="InterPro"/>
</dbReference>
<dbReference type="CDD" id="cd06225">
    <property type="entry name" value="HAMP"/>
    <property type="match status" value="1"/>
</dbReference>
<keyword evidence="11 19" id="KW-0067">ATP-binding</keyword>
<evidence type="ECO:0000256" key="6">
    <source>
        <dbReference type="ARBA" id="ARBA00022553"/>
    </source>
</evidence>
<dbReference type="PANTHER" id="PTHR42878">
    <property type="entry name" value="TWO-COMPONENT HISTIDINE KINASE"/>
    <property type="match status" value="1"/>
</dbReference>
<dbReference type="FunFam" id="1.10.287.130:FF:000068">
    <property type="entry name" value="PAS domain-containing sensor histidine kinase"/>
    <property type="match status" value="1"/>
</dbReference>
<dbReference type="Pfam" id="PF00512">
    <property type="entry name" value="HisKA"/>
    <property type="match status" value="1"/>
</dbReference>
<evidence type="ECO:0000256" key="13">
    <source>
        <dbReference type="ARBA" id="ARBA00023012"/>
    </source>
</evidence>
<feature type="transmembrane region" description="Helical" evidence="15">
    <location>
        <begin position="7"/>
        <end position="29"/>
    </location>
</feature>
<dbReference type="EMBL" id="JAQMRD010000019">
    <property type="protein sequence ID" value="MDB9224094.1"/>
    <property type="molecule type" value="Genomic_DNA"/>
</dbReference>
<dbReference type="SMART" id="SM00091">
    <property type="entry name" value="PAS"/>
    <property type="match status" value="1"/>
</dbReference>
<dbReference type="InterPro" id="IPR050351">
    <property type="entry name" value="BphY/WalK/GraS-like"/>
</dbReference>
<feature type="transmembrane region" description="Helical" evidence="15">
    <location>
        <begin position="141"/>
        <end position="163"/>
    </location>
</feature>
<dbReference type="CDD" id="cd00075">
    <property type="entry name" value="HATPase"/>
    <property type="match status" value="1"/>
</dbReference>
<protein>
    <recommendedName>
        <fullName evidence="4">histidine kinase</fullName>
        <ecNumber evidence="4">2.7.13.3</ecNumber>
    </recommendedName>
</protein>
<dbReference type="PROSITE" id="PS50112">
    <property type="entry name" value="PAS"/>
    <property type="match status" value="1"/>
</dbReference>
<dbReference type="RefSeq" id="WP_118160300.1">
    <property type="nucleotide sequence ID" value="NZ_CABJFF010000012.1"/>
</dbReference>